<name>A0ABM9BQ70_9BACL</name>
<evidence type="ECO:0000313" key="5">
    <source>
        <dbReference type="Proteomes" id="UP000838324"/>
    </source>
</evidence>
<accession>A0ABM9BQ70</accession>
<dbReference type="PROSITE" id="PS51186">
    <property type="entry name" value="GNAT"/>
    <property type="match status" value="1"/>
</dbReference>
<evidence type="ECO:0000259" key="3">
    <source>
        <dbReference type="PROSITE" id="PS51186"/>
    </source>
</evidence>
<keyword evidence="1 4" id="KW-0808">Transferase</keyword>
<sequence>MIIEKLDEVRKEEFLNFCRKHRNELDDSFLYEEDLAEYEPNAENPTYIALNPQGTVAGAASLILNDYSRRGRKARFRILHAETDDPAVYRELLQAMLQHTAGLDKLDIFVPTVNTGDIDKLTDAGFTVERFSYLLVRDEEVLPDINIPEEYELRPFRPGADEAVWCEVRNAGFAKLKGSETPATPDMVSSMIAGADYIEDGMLLLYHGGKAVGIVRGSDDEYNDAPIMNIGPVALLPEYQGKGLGRVLLRAALHLSRNKGYTRSILCVNAENERAQALYTGEGFRQVEAAACYKYDLTVQ</sequence>
<evidence type="ECO:0000256" key="1">
    <source>
        <dbReference type="ARBA" id="ARBA00022679"/>
    </source>
</evidence>
<reference evidence="4" key="1">
    <citation type="submission" date="2022-01" db="EMBL/GenBank/DDBJ databases">
        <authorList>
            <person name="Criscuolo A."/>
        </authorList>
    </citation>
    <scope>NUCLEOTIDE SEQUENCE</scope>
    <source>
        <strain evidence="4">CIP111892</strain>
    </source>
</reference>
<dbReference type="RefSeq" id="WP_236328430.1">
    <property type="nucleotide sequence ID" value="NZ_CAKMMG010000001.1"/>
</dbReference>
<gene>
    <name evidence="4" type="primary">mshD_1</name>
    <name evidence="4" type="ORF">PAECIP111892_00121</name>
</gene>
<dbReference type="InterPro" id="IPR000182">
    <property type="entry name" value="GNAT_dom"/>
</dbReference>
<evidence type="ECO:0000256" key="2">
    <source>
        <dbReference type="ARBA" id="ARBA00023315"/>
    </source>
</evidence>
<dbReference type="EC" id="2.3.1.189" evidence="4"/>
<proteinExistence type="predicted"/>
<dbReference type="Proteomes" id="UP000838324">
    <property type="component" value="Unassembled WGS sequence"/>
</dbReference>
<dbReference type="InterPro" id="IPR016181">
    <property type="entry name" value="Acyl_CoA_acyltransferase"/>
</dbReference>
<dbReference type="InterPro" id="IPR050832">
    <property type="entry name" value="Bact_Acetyltransf"/>
</dbReference>
<keyword evidence="2 4" id="KW-0012">Acyltransferase</keyword>
<dbReference type="Gene3D" id="3.40.630.30">
    <property type="match status" value="1"/>
</dbReference>
<dbReference type="SUPFAM" id="SSF55729">
    <property type="entry name" value="Acyl-CoA N-acyltransferases (Nat)"/>
    <property type="match status" value="1"/>
</dbReference>
<dbReference type="GO" id="GO:0035447">
    <property type="term" value="F:mycothiol synthase activity"/>
    <property type="evidence" value="ECO:0007669"/>
    <property type="project" value="UniProtKB-EC"/>
</dbReference>
<dbReference type="CDD" id="cd04301">
    <property type="entry name" value="NAT_SF"/>
    <property type="match status" value="1"/>
</dbReference>
<organism evidence="4 5">
    <name type="scientific">Paenibacillus auburnensis</name>
    <dbReference type="NCBI Taxonomy" id="2905649"/>
    <lineage>
        <taxon>Bacteria</taxon>
        <taxon>Bacillati</taxon>
        <taxon>Bacillota</taxon>
        <taxon>Bacilli</taxon>
        <taxon>Bacillales</taxon>
        <taxon>Paenibacillaceae</taxon>
        <taxon>Paenibacillus</taxon>
    </lineage>
</organism>
<feature type="domain" description="N-acetyltransferase" evidence="3">
    <location>
        <begin position="151"/>
        <end position="300"/>
    </location>
</feature>
<dbReference type="Pfam" id="PF00583">
    <property type="entry name" value="Acetyltransf_1"/>
    <property type="match status" value="1"/>
</dbReference>
<evidence type="ECO:0000313" key="4">
    <source>
        <dbReference type="EMBL" id="CAH1190351.1"/>
    </source>
</evidence>
<comment type="caution">
    <text evidence="4">The sequence shown here is derived from an EMBL/GenBank/DDBJ whole genome shotgun (WGS) entry which is preliminary data.</text>
</comment>
<keyword evidence="5" id="KW-1185">Reference proteome</keyword>
<dbReference type="EMBL" id="CAKMMG010000001">
    <property type="protein sequence ID" value="CAH1190351.1"/>
    <property type="molecule type" value="Genomic_DNA"/>
</dbReference>
<protein>
    <submittedName>
        <fullName evidence="4">Mycothiol acetyltransferase</fullName>
        <ecNumber evidence="4">2.3.1.189</ecNumber>
    </submittedName>
</protein>
<dbReference type="PANTHER" id="PTHR43877">
    <property type="entry name" value="AMINOALKYLPHOSPHONATE N-ACETYLTRANSFERASE-RELATED-RELATED"/>
    <property type="match status" value="1"/>
</dbReference>